<reference evidence="2 10" key="4">
    <citation type="journal article" date="2016" name="Syst. Appl. Microbiol.">
        <title>Genomic characterization of a fructophilic bee symbiont Lactobacillus kunkeei reveals its niche-specific adaptation.</title>
        <authorList>
            <person name="Maeno S."/>
            <person name="Tanizawa Y."/>
            <person name="Kanesaki Y."/>
            <person name="Kubota E."/>
            <person name="Kumar H."/>
            <person name="Dicks L."/>
            <person name="Salminen S."/>
            <person name="Nakagawa J."/>
            <person name="Arita M."/>
            <person name="Endo A."/>
        </authorList>
    </citation>
    <scope>NUCLEOTIDE SEQUENCE [LARGE SCALE GENOMIC DNA]</scope>
    <source>
        <strain evidence="2 10">FF30-6</strain>
    </source>
</reference>
<evidence type="ECO:0000313" key="6">
    <source>
        <dbReference type="Proteomes" id="UP000037749"/>
    </source>
</evidence>
<dbReference type="Proteomes" id="UP000067203">
    <property type="component" value="Chromosome"/>
</dbReference>
<dbReference type="Proteomes" id="UP000186588">
    <property type="component" value="Unassembled WGS sequence"/>
</dbReference>
<dbReference type="OrthoDB" id="2167041at2"/>
<reference evidence="1 9" key="3">
    <citation type="journal article" date="2016" name="PeerJ">
        <title>Genome sequencing and analysis of the first complete genome of Lactobacillus kunkeei strain MP2, an Apis mellifera gut isolate.</title>
        <authorList>
            <person name="Asenjo F."/>
            <person name="Olmos A."/>
            <person name="Henriquez-Piskulich P."/>
            <person name="Polanco V."/>
            <person name="Aldea P."/>
            <person name="Ugalde J.A."/>
            <person name="Trombert A.N."/>
        </authorList>
    </citation>
    <scope>NUCLEOTIDE SEQUENCE [LARGE SCALE GENOMIC DNA]</scope>
    <source>
        <strain evidence="1 9">MP2</strain>
    </source>
</reference>
<dbReference type="EMBL" id="JXCZ01000010">
    <property type="protein sequence ID" value="KOY79524.1"/>
    <property type="molecule type" value="Genomic_DNA"/>
</dbReference>
<accession>A0A087ENV3</accession>
<dbReference type="eggNOG" id="ENOG5033B6J">
    <property type="taxonomic scope" value="Bacteria"/>
</dbReference>
<dbReference type="Pfam" id="PF10704">
    <property type="entry name" value="DUF2508"/>
    <property type="match status" value="1"/>
</dbReference>
<dbReference type="STRING" id="148814.APS55_00920"/>
<evidence type="ECO:0000313" key="1">
    <source>
        <dbReference type="EMBL" id="ALJ30887.1"/>
    </source>
</evidence>
<protein>
    <recommendedName>
        <fullName evidence="11">DUF2508 domain-containing protein</fullName>
    </recommendedName>
</protein>
<evidence type="ECO:0000313" key="7">
    <source>
        <dbReference type="Proteomes" id="UP000037778"/>
    </source>
</evidence>
<dbReference type="EMBL" id="JXCY01000004">
    <property type="protein sequence ID" value="KOY76734.1"/>
    <property type="molecule type" value="Genomic_DNA"/>
</dbReference>
<sequence length="82" mass="9801">MLGFSRFSHNVGKQYDEFLLDSIDRAKYQWDQATETQEAIYEVDGEIVAQTRLAREKYLFLYREARERKVSNNRIQSSVIDY</sequence>
<evidence type="ECO:0000313" key="8">
    <source>
        <dbReference type="Proteomes" id="UP000050269"/>
    </source>
</evidence>
<dbReference type="PATRIC" id="fig|148814.10.peg.385"/>
<dbReference type="InterPro" id="IPR019644">
    <property type="entry name" value="DUF2508"/>
</dbReference>
<evidence type="ECO:0000313" key="5">
    <source>
        <dbReference type="EMBL" id="KPN83386.1"/>
    </source>
</evidence>
<reference evidence="6 7" key="1">
    <citation type="journal article" date="2015" name="Genome Biol. Evol.">
        <title>Functionally Structured Genomes in Lactobacillus kunkeei Colonizing the Honey Crop and Food Products of Honeybees and Stingless Bees.</title>
        <authorList>
            <person name="Tamarit D."/>
            <person name="Ellegaard K.M."/>
            <person name="Wikander J."/>
            <person name="Olofsson T."/>
            <person name="Vasquez A."/>
            <person name="Andersson S.G."/>
        </authorList>
    </citation>
    <scope>NUCLEOTIDE SEQUENCE [LARGE SCALE GENOMIC DNA]</scope>
    <source>
        <strain evidence="3 7">LAko</strain>
        <strain evidence="4 6">LAla</strain>
        <strain evidence="5 8">LMbo</strain>
    </source>
</reference>
<evidence type="ECO:0000313" key="3">
    <source>
        <dbReference type="EMBL" id="KOY76734.1"/>
    </source>
</evidence>
<evidence type="ECO:0000313" key="2">
    <source>
        <dbReference type="EMBL" id="GAT90734.1"/>
    </source>
</evidence>
<evidence type="ECO:0000313" key="10">
    <source>
        <dbReference type="Proteomes" id="UP000186588"/>
    </source>
</evidence>
<dbReference type="Proteomes" id="UP000037749">
    <property type="component" value="Unassembled WGS sequence"/>
</dbReference>
<name>A0A087ENV3_9LACO</name>
<dbReference type="EMBL" id="CP012920">
    <property type="protein sequence ID" value="ALJ30887.1"/>
    <property type="molecule type" value="Genomic_DNA"/>
</dbReference>
<keyword evidence="7" id="KW-1185">Reference proteome</keyword>
<dbReference type="EMBL" id="BDDX01000008">
    <property type="protein sequence ID" value="GAT90734.1"/>
    <property type="molecule type" value="Genomic_DNA"/>
</dbReference>
<dbReference type="GeneID" id="66348527"/>
<proteinExistence type="predicted"/>
<dbReference type="Proteomes" id="UP000037778">
    <property type="component" value="Unassembled WGS sequence"/>
</dbReference>
<evidence type="ECO:0008006" key="11">
    <source>
        <dbReference type="Google" id="ProtNLM"/>
    </source>
</evidence>
<dbReference type="Proteomes" id="UP000050269">
    <property type="component" value="Unassembled WGS sequence"/>
</dbReference>
<dbReference type="EMBL" id="JXDF01000012">
    <property type="protein sequence ID" value="KPN83386.1"/>
    <property type="molecule type" value="Genomic_DNA"/>
</dbReference>
<gene>
    <name evidence="1" type="ORF">APS55_00920</name>
    <name evidence="2" type="ORF">FF306_00843</name>
    <name evidence="3" type="ORF">RZ71_11870</name>
    <name evidence="4" type="ORF">RZ72_09030</name>
    <name evidence="5" type="ORF">RZ78_08520</name>
</gene>
<reference evidence="9" key="2">
    <citation type="submission" date="2015-10" db="EMBL/GenBank/DDBJ databases">
        <title>Bioinformatic analysis of the first complete genome sequence of Lactobacillus kunkeei strain MP2, an Apis mellifera gut isolate.</title>
        <authorList>
            <person name="Asenjo F."/>
            <person name="Olmos A."/>
            <person name="Henriquez-Piskulich P."/>
            <person name="Aldea P."/>
            <person name="Ugalde J.A."/>
            <person name="Trombert A.N."/>
        </authorList>
    </citation>
    <scope>NUCLEOTIDE SEQUENCE [LARGE SCALE GENOMIC DNA]</scope>
    <source>
        <strain evidence="9">MP2</strain>
    </source>
</reference>
<dbReference type="AlphaFoldDB" id="A0A087ENV3"/>
<evidence type="ECO:0000313" key="4">
    <source>
        <dbReference type="EMBL" id="KOY79524.1"/>
    </source>
</evidence>
<dbReference type="KEGG" id="lku:APS55_00920"/>
<dbReference type="RefSeq" id="WP_034531914.1">
    <property type="nucleotide sequence ID" value="NZ_BAABVW010000044.1"/>
</dbReference>
<evidence type="ECO:0000313" key="9">
    <source>
        <dbReference type="Proteomes" id="UP000067203"/>
    </source>
</evidence>
<organism evidence="3 7">
    <name type="scientific">Apilactobacillus kunkeei</name>
    <dbReference type="NCBI Taxonomy" id="148814"/>
    <lineage>
        <taxon>Bacteria</taxon>
        <taxon>Bacillati</taxon>
        <taxon>Bacillota</taxon>
        <taxon>Bacilli</taxon>
        <taxon>Lactobacillales</taxon>
        <taxon>Lactobacillaceae</taxon>
        <taxon>Apilactobacillus</taxon>
    </lineage>
</organism>